<proteinExistence type="predicted"/>
<dbReference type="InterPro" id="IPR003615">
    <property type="entry name" value="HNH_nuc"/>
</dbReference>
<evidence type="ECO:0000313" key="2">
    <source>
        <dbReference type="EMBL" id="MBP1967997.1"/>
    </source>
</evidence>
<accession>A0ABS4IAP0</accession>
<dbReference type="Gene3D" id="3.90.75.20">
    <property type="match status" value="1"/>
</dbReference>
<evidence type="ECO:0000313" key="3">
    <source>
        <dbReference type="Proteomes" id="UP001519345"/>
    </source>
</evidence>
<keyword evidence="3" id="KW-1185">Reference proteome</keyword>
<reference evidence="2 3" key="1">
    <citation type="submission" date="2021-03" db="EMBL/GenBank/DDBJ databases">
        <title>Genomic Encyclopedia of Type Strains, Phase IV (KMG-IV): sequencing the most valuable type-strain genomes for metagenomic binning, comparative biology and taxonomic classification.</title>
        <authorList>
            <person name="Goeker M."/>
        </authorList>
    </citation>
    <scope>NUCLEOTIDE SEQUENCE [LARGE SCALE GENOMIC DNA]</scope>
    <source>
        <strain evidence="2 3">DSM 25609</strain>
    </source>
</reference>
<dbReference type="SUPFAM" id="SSF54060">
    <property type="entry name" value="His-Me finger endonucleases"/>
    <property type="match status" value="1"/>
</dbReference>
<name>A0ABS4IAP0_9BACI</name>
<comment type="caution">
    <text evidence="2">The sequence shown here is derived from an EMBL/GenBank/DDBJ whole genome shotgun (WGS) entry which is preliminary data.</text>
</comment>
<protein>
    <recommendedName>
        <fullName evidence="1">HNH nuclease domain-containing protein</fullName>
    </recommendedName>
</protein>
<dbReference type="Pfam" id="PF13392">
    <property type="entry name" value="HNH_3"/>
    <property type="match status" value="1"/>
</dbReference>
<feature type="domain" description="HNH nuclease" evidence="1">
    <location>
        <begin position="93"/>
        <end position="120"/>
    </location>
</feature>
<dbReference type="Proteomes" id="UP001519345">
    <property type="component" value="Unassembled WGS sequence"/>
</dbReference>
<dbReference type="InterPro" id="IPR044925">
    <property type="entry name" value="His-Me_finger_sf"/>
</dbReference>
<sequence>MEKTVENFRDDLIIVDGQELYPIPNFSRYYVDLDEGRIWNNKSERWITANPNYLGYCYARVKADDEGKSKSISVHNLVMMAMTGKDKTMWRSQGLEVHHIDNDTKNNEATNLMLVSRSQQYQDPITKITLSNRSNKRLTKIDVIAIKTDWIEWEGRKGEFYSKWADELGMHTRGIQDVILGNTWKNVEVE</sequence>
<evidence type="ECO:0000259" key="1">
    <source>
        <dbReference type="Pfam" id="PF13392"/>
    </source>
</evidence>
<dbReference type="RefSeq" id="WP_209461241.1">
    <property type="nucleotide sequence ID" value="NZ_CP110224.1"/>
</dbReference>
<organism evidence="2 3">
    <name type="scientific">Virgibacillus natechei</name>
    <dbReference type="NCBI Taxonomy" id="1216297"/>
    <lineage>
        <taxon>Bacteria</taxon>
        <taxon>Bacillati</taxon>
        <taxon>Bacillota</taxon>
        <taxon>Bacilli</taxon>
        <taxon>Bacillales</taxon>
        <taxon>Bacillaceae</taxon>
        <taxon>Virgibacillus</taxon>
    </lineage>
</organism>
<dbReference type="EMBL" id="JAGGKX010000001">
    <property type="protein sequence ID" value="MBP1967997.1"/>
    <property type="molecule type" value="Genomic_DNA"/>
</dbReference>
<gene>
    <name evidence="2" type="ORF">J2Z83_000089</name>
</gene>